<dbReference type="AlphaFoldDB" id="A0A091HJY2"/>
<name>A0A091HJY2_CALAN</name>
<keyword evidence="2" id="KW-1185">Reference proteome</keyword>
<reference evidence="1 2" key="1">
    <citation type="submission" date="2014-04" db="EMBL/GenBank/DDBJ databases">
        <title>Genome evolution of avian class.</title>
        <authorList>
            <person name="Zhang G."/>
            <person name="Li C."/>
        </authorList>
    </citation>
    <scope>NUCLEOTIDE SEQUENCE [LARGE SCALE GENOMIC DNA]</scope>
    <source>
        <strain evidence="1">BGI_N300</strain>
    </source>
</reference>
<evidence type="ECO:0000313" key="1">
    <source>
        <dbReference type="EMBL" id="KFO96618.1"/>
    </source>
</evidence>
<protein>
    <submittedName>
        <fullName evidence="1">Uncharacterized protein</fullName>
    </submittedName>
</protein>
<feature type="non-terminal residue" evidence="1">
    <location>
        <position position="1"/>
    </location>
</feature>
<organism evidence="1 2">
    <name type="scientific">Calypte anna</name>
    <name type="common">Anna's hummingbird</name>
    <name type="synonym">Archilochus anna</name>
    <dbReference type="NCBI Taxonomy" id="9244"/>
    <lineage>
        <taxon>Eukaryota</taxon>
        <taxon>Metazoa</taxon>
        <taxon>Chordata</taxon>
        <taxon>Craniata</taxon>
        <taxon>Vertebrata</taxon>
        <taxon>Euteleostomi</taxon>
        <taxon>Archelosauria</taxon>
        <taxon>Archosauria</taxon>
        <taxon>Dinosauria</taxon>
        <taxon>Saurischia</taxon>
        <taxon>Theropoda</taxon>
        <taxon>Coelurosauria</taxon>
        <taxon>Aves</taxon>
        <taxon>Neognathae</taxon>
        <taxon>Neoaves</taxon>
        <taxon>Strisores</taxon>
        <taxon>Apodiformes</taxon>
        <taxon>Trochilidae</taxon>
        <taxon>Calypte</taxon>
    </lineage>
</organism>
<feature type="non-terminal residue" evidence="1">
    <location>
        <position position="43"/>
    </location>
</feature>
<accession>A0A091HJY2</accession>
<dbReference type="EMBL" id="KL217566">
    <property type="protein sequence ID" value="KFO96618.1"/>
    <property type="molecule type" value="Genomic_DNA"/>
</dbReference>
<dbReference type="Proteomes" id="UP000054308">
    <property type="component" value="Unassembled WGS sequence"/>
</dbReference>
<sequence>IISLCLSLPLEWISIYFLRRFLQRKIRSCFGILCFEDKAAFIL</sequence>
<gene>
    <name evidence="1" type="ORF">N300_11212</name>
</gene>
<proteinExistence type="predicted"/>
<evidence type="ECO:0000313" key="2">
    <source>
        <dbReference type="Proteomes" id="UP000054308"/>
    </source>
</evidence>